<organism evidence="10 11">
    <name type="scientific">Citrus x changshan-huyou</name>
    <dbReference type="NCBI Taxonomy" id="2935761"/>
    <lineage>
        <taxon>Eukaryota</taxon>
        <taxon>Viridiplantae</taxon>
        <taxon>Streptophyta</taxon>
        <taxon>Embryophyta</taxon>
        <taxon>Tracheophyta</taxon>
        <taxon>Spermatophyta</taxon>
        <taxon>Magnoliopsida</taxon>
        <taxon>eudicotyledons</taxon>
        <taxon>Gunneridae</taxon>
        <taxon>Pentapetalae</taxon>
        <taxon>rosids</taxon>
        <taxon>malvids</taxon>
        <taxon>Sapindales</taxon>
        <taxon>Rutaceae</taxon>
        <taxon>Aurantioideae</taxon>
        <taxon>Citrus</taxon>
    </lineage>
</organism>
<evidence type="ECO:0000256" key="8">
    <source>
        <dbReference type="RuleBase" id="RU000461"/>
    </source>
</evidence>
<keyword evidence="3 7" id="KW-0479">Metal-binding</keyword>
<dbReference type="InterPro" id="IPR002401">
    <property type="entry name" value="Cyt_P450_E_grp-I"/>
</dbReference>
<dbReference type="Pfam" id="PF00067">
    <property type="entry name" value="p450"/>
    <property type="match status" value="1"/>
</dbReference>
<keyword evidence="9" id="KW-1133">Transmembrane helix</keyword>
<reference evidence="10 11" key="1">
    <citation type="submission" date="2024-05" db="EMBL/GenBank/DDBJ databases">
        <title>Haplotype-resolved chromosome-level genome assembly of Huyou (Citrus changshanensis).</title>
        <authorList>
            <person name="Miao C."/>
            <person name="Chen W."/>
            <person name="Wu Y."/>
            <person name="Wang L."/>
            <person name="Zhao S."/>
            <person name="Grierson D."/>
            <person name="Xu C."/>
            <person name="Chen K."/>
        </authorList>
    </citation>
    <scope>NUCLEOTIDE SEQUENCE [LARGE SCALE GENOMIC DNA]</scope>
    <source>
        <strain evidence="10">01-14</strain>
        <tissue evidence="10">Leaf</tissue>
    </source>
</reference>
<dbReference type="CDD" id="cd20654">
    <property type="entry name" value="CYP82"/>
    <property type="match status" value="1"/>
</dbReference>
<evidence type="ECO:0000256" key="7">
    <source>
        <dbReference type="PIRSR" id="PIRSR602401-1"/>
    </source>
</evidence>
<evidence type="ECO:0000256" key="2">
    <source>
        <dbReference type="ARBA" id="ARBA00022617"/>
    </source>
</evidence>
<accession>A0AAP0MFW9</accession>
<sequence>MDSTSFSPPIFELLSLLIVYCFWRIIAKSINKREKNTAPEPSGAWPLIGHLPLLNGQEPICKILGALADKYGPIYSLRLGKHPILIVSSWEIVKDCFTTNDRILATRAKIVAGKLMGYDNAIFALAPYGPYWRDIRKIATTELLSSHRLELLKHVRYSEVDTFIKDLYSLCSENAFNPAKVVISKLIEQLTFNISLKLIAGKRFSAKDYEEQGSEAWRINRAIKEATHLFGVFILGDAIPWLEWIDFQGHVGSMKSTAKEIDDVIGNWLKERLQNKLQGEGHNGKGDLIDVLLSKLQEDAVMGGHTRDTVVKATALILILTGSESTYLGIIWTMSLLLNHPKELKKAQEELDVHVGRDRWVNESDMKKLKYLRAIVKETLRIYPPGPVTGIREAMEDCEIGGYHVPKGTRLIVNIWKLHRDPRMWENPCEFRPERFLTTHADVDVNTQHFEYVPFSFGRRSCPGMTSGLQIVQLTLARILQGFDLATVGGTPVDMQIGLGLALPKSNPLEVIIKPRLAEDLFRCI</sequence>
<gene>
    <name evidence="10" type="ORF">WN944_016501</name>
</gene>
<evidence type="ECO:0000313" key="10">
    <source>
        <dbReference type="EMBL" id="KAK9201300.1"/>
    </source>
</evidence>
<dbReference type="InterPro" id="IPR001128">
    <property type="entry name" value="Cyt_P450"/>
</dbReference>
<keyword evidence="9" id="KW-0812">Transmembrane</keyword>
<evidence type="ECO:0000256" key="4">
    <source>
        <dbReference type="ARBA" id="ARBA00023002"/>
    </source>
</evidence>
<dbReference type="GO" id="GO:0005506">
    <property type="term" value="F:iron ion binding"/>
    <property type="evidence" value="ECO:0007669"/>
    <property type="project" value="InterPro"/>
</dbReference>
<comment type="cofactor">
    <cofactor evidence="7">
        <name>heme</name>
        <dbReference type="ChEBI" id="CHEBI:30413"/>
    </cofactor>
</comment>
<dbReference type="AlphaFoldDB" id="A0AAP0MFW9"/>
<dbReference type="PANTHER" id="PTHR47947">
    <property type="entry name" value="CYTOCHROME P450 82C3-RELATED"/>
    <property type="match status" value="1"/>
</dbReference>
<dbReference type="Proteomes" id="UP001428341">
    <property type="component" value="Unassembled WGS sequence"/>
</dbReference>
<protein>
    <recommendedName>
        <fullName evidence="12">Cytochrome P450</fullName>
    </recommendedName>
</protein>
<keyword evidence="5 7" id="KW-0408">Iron</keyword>
<comment type="caution">
    <text evidence="10">The sequence shown here is derived from an EMBL/GenBank/DDBJ whole genome shotgun (WGS) entry which is preliminary data.</text>
</comment>
<dbReference type="PROSITE" id="PS00086">
    <property type="entry name" value="CYTOCHROME_P450"/>
    <property type="match status" value="1"/>
</dbReference>
<evidence type="ECO:0000256" key="1">
    <source>
        <dbReference type="ARBA" id="ARBA00010617"/>
    </source>
</evidence>
<dbReference type="GO" id="GO:0020037">
    <property type="term" value="F:heme binding"/>
    <property type="evidence" value="ECO:0007669"/>
    <property type="project" value="InterPro"/>
</dbReference>
<evidence type="ECO:0000256" key="9">
    <source>
        <dbReference type="SAM" id="Phobius"/>
    </source>
</evidence>
<dbReference type="InterPro" id="IPR017972">
    <property type="entry name" value="Cyt_P450_CS"/>
</dbReference>
<dbReference type="GO" id="GO:0016709">
    <property type="term" value="F:oxidoreductase activity, acting on paired donors, with incorporation or reduction of molecular oxygen, NAD(P)H as one donor, and incorporation of one atom of oxygen"/>
    <property type="evidence" value="ECO:0007669"/>
    <property type="project" value="UniProtKB-ARBA"/>
</dbReference>
<evidence type="ECO:0000256" key="5">
    <source>
        <dbReference type="ARBA" id="ARBA00023004"/>
    </source>
</evidence>
<dbReference type="SUPFAM" id="SSF48264">
    <property type="entry name" value="Cytochrome P450"/>
    <property type="match status" value="1"/>
</dbReference>
<evidence type="ECO:0008006" key="12">
    <source>
        <dbReference type="Google" id="ProtNLM"/>
    </source>
</evidence>
<evidence type="ECO:0000313" key="11">
    <source>
        <dbReference type="Proteomes" id="UP001428341"/>
    </source>
</evidence>
<evidence type="ECO:0000256" key="6">
    <source>
        <dbReference type="ARBA" id="ARBA00023033"/>
    </source>
</evidence>
<keyword evidence="9" id="KW-0472">Membrane</keyword>
<feature type="transmembrane region" description="Helical" evidence="9">
    <location>
        <begin position="6"/>
        <end position="26"/>
    </location>
</feature>
<dbReference type="PRINTS" id="PR00463">
    <property type="entry name" value="EP450I"/>
</dbReference>
<keyword evidence="2 7" id="KW-0349">Heme</keyword>
<dbReference type="GO" id="GO:0046246">
    <property type="term" value="P:terpene biosynthetic process"/>
    <property type="evidence" value="ECO:0007669"/>
    <property type="project" value="TreeGrafter"/>
</dbReference>
<dbReference type="FunFam" id="1.10.630.10:FF:000026">
    <property type="entry name" value="Cytochrome P450 82C4"/>
    <property type="match status" value="1"/>
</dbReference>
<dbReference type="PRINTS" id="PR00385">
    <property type="entry name" value="P450"/>
</dbReference>
<feature type="binding site" description="axial binding residue" evidence="7">
    <location>
        <position position="462"/>
    </location>
    <ligand>
        <name>heme</name>
        <dbReference type="ChEBI" id="CHEBI:30413"/>
    </ligand>
    <ligandPart>
        <name>Fe</name>
        <dbReference type="ChEBI" id="CHEBI:18248"/>
    </ligandPart>
</feature>
<keyword evidence="11" id="KW-1185">Reference proteome</keyword>
<name>A0AAP0MFW9_9ROSI</name>
<dbReference type="InterPro" id="IPR036396">
    <property type="entry name" value="Cyt_P450_sf"/>
</dbReference>
<keyword evidence="6 8" id="KW-0503">Monooxygenase</keyword>
<dbReference type="Gene3D" id="1.10.630.10">
    <property type="entry name" value="Cytochrome P450"/>
    <property type="match status" value="1"/>
</dbReference>
<dbReference type="InterPro" id="IPR050651">
    <property type="entry name" value="Plant_Cytochrome_P450_Monoox"/>
</dbReference>
<evidence type="ECO:0000256" key="3">
    <source>
        <dbReference type="ARBA" id="ARBA00022723"/>
    </source>
</evidence>
<dbReference type="PANTHER" id="PTHR47947:SF25">
    <property type="entry name" value="DIMETHYLNONATRIENE SYNTHASE"/>
    <property type="match status" value="1"/>
</dbReference>
<keyword evidence="4 8" id="KW-0560">Oxidoreductase</keyword>
<comment type="similarity">
    <text evidence="1 8">Belongs to the cytochrome P450 family.</text>
</comment>
<dbReference type="EMBL" id="JBCGBO010000005">
    <property type="protein sequence ID" value="KAK9201300.1"/>
    <property type="molecule type" value="Genomic_DNA"/>
</dbReference>
<proteinExistence type="inferred from homology"/>